<keyword evidence="1" id="KW-1133">Transmembrane helix</keyword>
<keyword evidence="3" id="KW-1185">Reference proteome</keyword>
<keyword evidence="2" id="KW-0732">Signal</keyword>
<protein>
    <submittedName>
        <fullName evidence="4">G_PROTEIN_RECEP_F1_2 domain-containing protein</fullName>
    </submittedName>
</protein>
<reference evidence="4" key="1">
    <citation type="submission" date="2016-11" db="UniProtKB">
        <authorList>
            <consortium name="WormBaseParasite"/>
        </authorList>
    </citation>
    <scope>IDENTIFICATION</scope>
</reference>
<sequence length="267" mass="30462">MLTNNCLLLFMWNVVLQPEFLDDVICLKMHGIASFLPKYGVHLCVCVAFIFISTVGVSYFHIGAYYLTTFRFPHIEKKMFSVKYLIIFFCIYLLDATFVFVLVFSSVSLEAFPSENNVVCYVMSSLFVGGFHLSKPVMICSIVHVTFTAFMSSLLVFLLFSFLRKKATTTNRNKIRVMMRTIFIVLSIPVTLAAIPFAIIFIWSLFVSSSPTLAQFANISSFVAMSQFGLMLLPSLICFERYRRAALQIILRKNVESRVFVLTTNIH</sequence>
<accession>A0A1I7Y933</accession>
<feature type="signal peptide" evidence="2">
    <location>
        <begin position="1"/>
        <end position="17"/>
    </location>
</feature>
<keyword evidence="1" id="KW-0812">Transmembrane</keyword>
<dbReference type="Proteomes" id="UP000095287">
    <property type="component" value="Unplaced"/>
</dbReference>
<organism evidence="3 4">
    <name type="scientific">Steinernema glaseri</name>
    <dbReference type="NCBI Taxonomy" id="37863"/>
    <lineage>
        <taxon>Eukaryota</taxon>
        <taxon>Metazoa</taxon>
        <taxon>Ecdysozoa</taxon>
        <taxon>Nematoda</taxon>
        <taxon>Chromadorea</taxon>
        <taxon>Rhabditida</taxon>
        <taxon>Tylenchina</taxon>
        <taxon>Panagrolaimomorpha</taxon>
        <taxon>Strongyloidoidea</taxon>
        <taxon>Steinernematidae</taxon>
        <taxon>Steinernema</taxon>
    </lineage>
</organism>
<feature type="transmembrane region" description="Helical" evidence="1">
    <location>
        <begin position="39"/>
        <end position="62"/>
    </location>
</feature>
<feature type="chain" id="PRO_5009311948" evidence="2">
    <location>
        <begin position="18"/>
        <end position="267"/>
    </location>
</feature>
<evidence type="ECO:0000313" key="3">
    <source>
        <dbReference type="Proteomes" id="UP000095287"/>
    </source>
</evidence>
<dbReference type="AlphaFoldDB" id="A0A1I7Y933"/>
<feature type="transmembrane region" description="Helical" evidence="1">
    <location>
        <begin position="181"/>
        <end position="207"/>
    </location>
</feature>
<evidence type="ECO:0000256" key="1">
    <source>
        <dbReference type="SAM" id="Phobius"/>
    </source>
</evidence>
<evidence type="ECO:0000256" key="2">
    <source>
        <dbReference type="SAM" id="SignalP"/>
    </source>
</evidence>
<name>A0A1I7Y933_9BILA</name>
<keyword evidence="1" id="KW-0472">Membrane</keyword>
<dbReference type="WBParaSite" id="L893_g1398.t1">
    <property type="protein sequence ID" value="L893_g1398.t1"/>
    <property type="gene ID" value="L893_g1398"/>
</dbReference>
<feature type="transmembrane region" description="Helical" evidence="1">
    <location>
        <begin position="219"/>
        <end position="239"/>
    </location>
</feature>
<evidence type="ECO:0000313" key="4">
    <source>
        <dbReference type="WBParaSite" id="L893_g1398.t1"/>
    </source>
</evidence>
<feature type="transmembrane region" description="Helical" evidence="1">
    <location>
        <begin position="136"/>
        <end position="160"/>
    </location>
</feature>
<proteinExistence type="predicted"/>
<feature type="transmembrane region" description="Helical" evidence="1">
    <location>
        <begin position="82"/>
        <end position="104"/>
    </location>
</feature>